<keyword evidence="4" id="KW-1185">Reference proteome</keyword>
<name>A0A1M6J1L9_9FLAO</name>
<dbReference type="OrthoDB" id="116832at2"/>
<protein>
    <submittedName>
        <fullName evidence="3">YceI-like domain-containing protein</fullName>
    </submittedName>
</protein>
<gene>
    <name evidence="3" type="ORF">SAMN04488508_108195</name>
</gene>
<reference evidence="4" key="1">
    <citation type="submission" date="2016-11" db="EMBL/GenBank/DDBJ databases">
        <authorList>
            <person name="Varghese N."/>
            <person name="Submissions S."/>
        </authorList>
    </citation>
    <scope>NUCLEOTIDE SEQUENCE [LARGE SCALE GENOMIC DNA]</scope>
    <source>
        <strain evidence="4">DSM 22623</strain>
    </source>
</reference>
<dbReference type="Proteomes" id="UP000184432">
    <property type="component" value="Unassembled WGS sequence"/>
</dbReference>
<evidence type="ECO:0000313" key="3">
    <source>
        <dbReference type="EMBL" id="SHJ40634.1"/>
    </source>
</evidence>
<dbReference type="AlphaFoldDB" id="A0A1M6J1L9"/>
<dbReference type="STRING" id="570521.SAMN04488508_108195"/>
<feature type="chain" id="PRO_5012951844" evidence="1">
    <location>
        <begin position="19"/>
        <end position="183"/>
    </location>
</feature>
<feature type="domain" description="Lipid/polyisoprenoid-binding YceI-like" evidence="2">
    <location>
        <begin position="31"/>
        <end position="177"/>
    </location>
</feature>
<evidence type="ECO:0000256" key="1">
    <source>
        <dbReference type="SAM" id="SignalP"/>
    </source>
</evidence>
<dbReference type="RefSeq" id="WP_073319302.1">
    <property type="nucleotide sequence ID" value="NZ_FQYP01000008.1"/>
</dbReference>
<organism evidence="3 4">
    <name type="scientific">Aquimarina spongiae</name>
    <dbReference type="NCBI Taxonomy" id="570521"/>
    <lineage>
        <taxon>Bacteria</taxon>
        <taxon>Pseudomonadati</taxon>
        <taxon>Bacteroidota</taxon>
        <taxon>Flavobacteriia</taxon>
        <taxon>Flavobacteriales</taxon>
        <taxon>Flavobacteriaceae</taxon>
        <taxon>Aquimarina</taxon>
    </lineage>
</organism>
<dbReference type="InterPro" id="IPR036761">
    <property type="entry name" value="TTHA0802/YceI-like_sf"/>
</dbReference>
<evidence type="ECO:0000313" key="4">
    <source>
        <dbReference type="Proteomes" id="UP000184432"/>
    </source>
</evidence>
<sequence>MNKLLFFCYLLMALVSTSDDTSNRYITRQGQVTFFSYTNVENIEAKNNQVLSVIDFDKNEIAISMLMNAFIFKKALMREHFNESYIESDLFPKATFEGSIVDFDPTNTTFQTKLIKGKLTIRDITKDIEIKTNIEYTDGKYILAGEFDLTVKDFDIKIPPLLAPNIAKTISVTFRLEYQAYEI</sequence>
<feature type="signal peptide" evidence="1">
    <location>
        <begin position="1"/>
        <end position="18"/>
    </location>
</feature>
<dbReference type="InterPro" id="IPR007372">
    <property type="entry name" value="Lipid/polyisoprenoid-bd_YceI"/>
</dbReference>
<evidence type="ECO:0000259" key="2">
    <source>
        <dbReference type="Pfam" id="PF04264"/>
    </source>
</evidence>
<dbReference type="SUPFAM" id="SSF101874">
    <property type="entry name" value="YceI-like"/>
    <property type="match status" value="1"/>
</dbReference>
<keyword evidence="1" id="KW-0732">Signal</keyword>
<accession>A0A1M6J1L9</accession>
<dbReference type="EMBL" id="FQYP01000008">
    <property type="protein sequence ID" value="SHJ40634.1"/>
    <property type="molecule type" value="Genomic_DNA"/>
</dbReference>
<proteinExistence type="predicted"/>
<dbReference type="Gene3D" id="2.40.128.110">
    <property type="entry name" value="Lipid/polyisoprenoid-binding, YceI-like"/>
    <property type="match status" value="1"/>
</dbReference>
<dbReference type="Pfam" id="PF04264">
    <property type="entry name" value="YceI"/>
    <property type="match status" value="1"/>
</dbReference>